<dbReference type="Gene3D" id="1.10.10.10">
    <property type="entry name" value="Winged helix-like DNA-binding domain superfamily/Winged helix DNA-binding domain"/>
    <property type="match status" value="1"/>
</dbReference>
<keyword evidence="4" id="KW-1185">Reference proteome</keyword>
<evidence type="ECO:0000259" key="2">
    <source>
        <dbReference type="Pfam" id="PF24042"/>
    </source>
</evidence>
<comment type="caution">
    <text evidence="3">The sequence shown here is derived from an EMBL/GenBank/DDBJ whole genome shotgun (WGS) entry which is preliminary data.</text>
</comment>
<evidence type="ECO:0000313" key="3">
    <source>
        <dbReference type="EMBL" id="MFC4358456.1"/>
    </source>
</evidence>
<dbReference type="RefSeq" id="WP_267623813.1">
    <property type="nucleotide sequence ID" value="NZ_JAODIW010000008.1"/>
</dbReference>
<feature type="domain" description="DUF7347" evidence="1">
    <location>
        <begin position="20"/>
        <end position="93"/>
    </location>
</feature>
<evidence type="ECO:0000259" key="1">
    <source>
        <dbReference type="Pfam" id="PF24038"/>
    </source>
</evidence>
<dbReference type="InterPro" id="IPR055771">
    <property type="entry name" value="DUF7347"/>
</dbReference>
<sequence>MDGVTGDEAETADVDRESAADAMGSLADADRIAILLALRNGRTRRFADLQSAAGFEDSGRFNYHLDRLLGRFVAKTDGGYRLRAAGAKAVDLVTDERFGEPPEPVTLDLDADCPSCGARLRARYAEENVEVACIDCSTLVHYGYLPPRARRGRDVEALFEAYGKRLWRDFTLAHRGVCPACSGRTETRVERGSDHHLHFPAVSRCRDCGAEVATAVGLRLLADPAVVAFLADHGESVDDRPFWEFEFCIDDGDVAVASEKPFRVVVPIARDDETLRVTVDEAGSVVETARVRRR</sequence>
<proteinExistence type="predicted"/>
<dbReference type="Proteomes" id="UP001595921">
    <property type="component" value="Unassembled WGS sequence"/>
</dbReference>
<dbReference type="Pfam" id="PF24042">
    <property type="entry name" value="DUF7351"/>
    <property type="match status" value="1"/>
</dbReference>
<reference evidence="3 4" key="1">
    <citation type="journal article" date="2019" name="Int. J. Syst. Evol. Microbiol.">
        <title>The Global Catalogue of Microorganisms (GCM) 10K type strain sequencing project: providing services to taxonomists for standard genome sequencing and annotation.</title>
        <authorList>
            <consortium name="The Broad Institute Genomics Platform"/>
            <consortium name="The Broad Institute Genome Sequencing Center for Infectious Disease"/>
            <person name="Wu L."/>
            <person name="Ma J."/>
        </authorList>
    </citation>
    <scope>NUCLEOTIDE SEQUENCE [LARGE SCALE GENOMIC DNA]</scope>
    <source>
        <strain evidence="3 4">CGMCC 1.12553</strain>
    </source>
</reference>
<name>A0ABD5PCF9_9EURY</name>
<feature type="domain" description="DUF7351" evidence="2">
    <location>
        <begin position="110"/>
        <end position="285"/>
    </location>
</feature>
<accession>A0ABD5PCF9</accession>
<dbReference type="InterPro" id="IPR036388">
    <property type="entry name" value="WH-like_DNA-bd_sf"/>
</dbReference>
<organism evidence="3 4">
    <name type="scientific">Halobium salinum</name>
    <dbReference type="NCBI Taxonomy" id="1364940"/>
    <lineage>
        <taxon>Archaea</taxon>
        <taxon>Methanobacteriati</taxon>
        <taxon>Methanobacteriota</taxon>
        <taxon>Stenosarchaea group</taxon>
        <taxon>Halobacteria</taxon>
        <taxon>Halobacteriales</taxon>
        <taxon>Haloferacaceae</taxon>
        <taxon>Halobium</taxon>
    </lineage>
</organism>
<protein>
    <submittedName>
        <fullName evidence="3">Transcriptional regulator</fullName>
    </submittedName>
</protein>
<evidence type="ECO:0000313" key="4">
    <source>
        <dbReference type="Proteomes" id="UP001595921"/>
    </source>
</evidence>
<dbReference type="AlphaFoldDB" id="A0ABD5PCF9"/>
<dbReference type="Pfam" id="PF24038">
    <property type="entry name" value="DUF7347"/>
    <property type="match status" value="1"/>
</dbReference>
<dbReference type="InterPro" id="IPR055775">
    <property type="entry name" value="DUF7351"/>
</dbReference>
<dbReference type="EMBL" id="JBHSDS010000006">
    <property type="protein sequence ID" value="MFC4358456.1"/>
    <property type="molecule type" value="Genomic_DNA"/>
</dbReference>
<gene>
    <name evidence="3" type="ORF">ACFO0N_10950</name>
</gene>